<dbReference type="Proteomes" id="UP000031512">
    <property type="component" value="Chromosome 1"/>
</dbReference>
<dbReference type="KEGG" id="beq:BEWA_021660"/>
<dbReference type="eggNOG" id="ENOG502QXHM">
    <property type="taxonomic scope" value="Eukaryota"/>
</dbReference>
<accession>L0AVP9</accession>
<keyword evidence="2" id="KW-1185">Reference proteome</keyword>
<dbReference type="EMBL" id="CP001669">
    <property type="protein sequence ID" value="AFZ79318.1"/>
    <property type="molecule type" value="Genomic_DNA"/>
</dbReference>
<dbReference type="VEuPathDB" id="PiroplasmaDB:BEWA_021660"/>
<dbReference type="AlphaFoldDB" id="L0AVP9"/>
<gene>
    <name evidence="1" type="ORF">BEWA_021660</name>
</gene>
<dbReference type="GeneID" id="15807009"/>
<dbReference type="OrthoDB" id="364653at2759"/>
<name>L0AVP9_THEEQ</name>
<protein>
    <submittedName>
        <fullName evidence="1">Uncharacterized protein</fullName>
    </submittedName>
</protein>
<evidence type="ECO:0000313" key="1">
    <source>
        <dbReference type="EMBL" id="AFZ79318.1"/>
    </source>
</evidence>
<sequence>MRSTLIRFSKGTQISTRTSSHVDKDSFYEKFSCFSAAQHVNGIWRAPRKLGFTKEEFDRAYPESYRSMRIGLPDSGTFAAKYIDPRFDEVSPLIWTAIITSPLIIWGLVELKHIYYPSEKKAHH</sequence>
<reference evidence="1 2" key="1">
    <citation type="journal article" date="2012" name="BMC Genomics">
        <title>Comparative genomic analysis and phylogenetic position of Theileria equi.</title>
        <authorList>
            <person name="Kappmeyer L.S."/>
            <person name="Thiagarajan M."/>
            <person name="Herndon D.R."/>
            <person name="Ramsay J.D."/>
            <person name="Caler E."/>
            <person name="Djikeng A."/>
            <person name="Gillespie J.J."/>
            <person name="Lau A.O."/>
            <person name="Roalson E.H."/>
            <person name="Silva J.C."/>
            <person name="Silva M.G."/>
            <person name="Suarez C.E."/>
            <person name="Ueti M.W."/>
            <person name="Nene V.M."/>
            <person name="Mealey R.H."/>
            <person name="Knowles D.P."/>
            <person name="Brayton K.A."/>
        </authorList>
    </citation>
    <scope>NUCLEOTIDE SEQUENCE [LARGE SCALE GENOMIC DNA]</scope>
    <source>
        <strain evidence="1 2">WA</strain>
    </source>
</reference>
<organism evidence="1 2">
    <name type="scientific">Theileria equi strain WA</name>
    <dbReference type="NCBI Taxonomy" id="1537102"/>
    <lineage>
        <taxon>Eukaryota</taxon>
        <taxon>Sar</taxon>
        <taxon>Alveolata</taxon>
        <taxon>Apicomplexa</taxon>
        <taxon>Aconoidasida</taxon>
        <taxon>Piroplasmida</taxon>
        <taxon>Theileriidae</taxon>
        <taxon>Theileria</taxon>
    </lineage>
</organism>
<evidence type="ECO:0000313" key="2">
    <source>
        <dbReference type="Proteomes" id="UP000031512"/>
    </source>
</evidence>
<dbReference type="RefSeq" id="XP_004828984.1">
    <property type="nucleotide sequence ID" value="XM_004828927.1"/>
</dbReference>
<proteinExistence type="predicted"/>